<comment type="caution">
    <text evidence="2">The sequence shown here is derived from an EMBL/GenBank/DDBJ whole genome shotgun (WGS) entry which is preliminary data.</text>
</comment>
<dbReference type="Gene3D" id="3.40.970.30">
    <property type="entry name" value="yp_829618.1 like domains"/>
    <property type="match status" value="1"/>
</dbReference>
<proteinExistence type="predicted"/>
<name>A0AAP2D8G1_9BACT</name>
<dbReference type="RefSeq" id="WP_254089515.1">
    <property type="nucleotide sequence ID" value="NZ_JAHESC010000007.1"/>
</dbReference>
<sequence>MERLNLKEYKTTSFWMSGVDDAIIFWNYAPGLEMDIAIARELVQHRLEYTHGKPMYAMIDVTNLKATTKEARDFMNSREGGLKGLLGGAFLSNNVVSTLLVNLYLKVSRPAIPARFFTDREEALSWLLKIKKENAPRKVSTP</sequence>
<evidence type="ECO:0000313" key="3">
    <source>
        <dbReference type="Proteomes" id="UP001319180"/>
    </source>
</evidence>
<protein>
    <recommendedName>
        <fullName evidence="1">DUF7793 domain-containing protein</fullName>
    </recommendedName>
</protein>
<dbReference type="InterPro" id="IPR056695">
    <property type="entry name" value="DUF7793"/>
</dbReference>
<evidence type="ECO:0000313" key="2">
    <source>
        <dbReference type="EMBL" id="MBT1686275.1"/>
    </source>
</evidence>
<feature type="domain" description="DUF7793" evidence="1">
    <location>
        <begin position="20"/>
        <end position="130"/>
    </location>
</feature>
<reference evidence="2 3" key="1">
    <citation type="submission" date="2021-05" db="EMBL/GenBank/DDBJ databases">
        <title>A Polyphasic approach of four new species of the genus Ohtaekwangia: Ohtaekwangia histidinii sp. nov., Ohtaekwangia cretensis sp. nov., Ohtaekwangia indiensis sp. nov., Ohtaekwangia reichenbachii sp. nov. from diverse environment.</title>
        <authorList>
            <person name="Octaviana S."/>
        </authorList>
    </citation>
    <scope>NUCLEOTIDE SEQUENCE [LARGE SCALE GENOMIC DNA]</scope>
    <source>
        <strain evidence="2 3">PWU37</strain>
    </source>
</reference>
<dbReference type="Pfam" id="PF25056">
    <property type="entry name" value="DUF7793"/>
    <property type="match status" value="1"/>
</dbReference>
<dbReference type="EMBL" id="JAHESC010000007">
    <property type="protein sequence ID" value="MBT1686275.1"/>
    <property type="molecule type" value="Genomic_DNA"/>
</dbReference>
<evidence type="ECO:0000259" key="1">
    <source>
        <dbReference type="Pfam" id="PF25056"/>
    </source>
</evidence>
<keyword evidence="3" id="KW-1185">Reference proteome</keyword>
<organism evidence="2 3">
    <name type="scientific">Dawidia soli</name>
    <dbReference type="NCBI Taxonomy" id="2782352"/>
    <lineage>
        <taxon>Bacteria</taxon>
        <taxon>Pseudomonadati</taxon>
        <taxon>Bacteroidota</taxon>
        <taxon>Cytophagia</taxon>
        <taxon>Cytophagales</taxon>
        <taxon>Chryseotaleaceae</taxon>
        <taxon>Dawidia</taxon>
    </lineage>
</organism>
<dbReference type="Proteomes" id="UP001319180">
    <property type="component" value="Unassembled WGS sequence"/>
</dbReference>
<gene>
    <name evidence="2" type="ORF">KK078_06890</name>
</gene>
<dbReference type="AlphaFoldDB" id="A0AAP2D8G1"/>
<accession>A0AAP2D8G1</accession>